<dbReference type="InterPro" id="IPR050836">
    <property type="entry name" value="SDS22/Internalin_LRR"/>
</dbReference>
<evidence type="ECO:0000313" key="4">
    <source>
        <dbReference type="Proteomes" id="UP000515856"/>
    </source>
</evidence>
<dbReference type="Gene3D" id="3.80.10.10">
    <property type="entry name" value="Ribonuclease Inhibitor"/>
    <property type="match status" value="1"/>
</dbReference>
<reference evidence="3 4" key="1">
    <citation type="submission" date="2020-08" db="EMBL/GenBank/DDBJ databases">
        <authorList>
            <person name="Liu C."/>
            <person name="Sun Q."/>
        </authorList>
    </citation>
    <scope>NUCLEOTIDE SEQUENCE [LARGE SCALE GENOMIC DNA]</scope>
    <source>
        <strain evidence="3 4">NSJ-61</strain>
    </source>
</reference>
<dbReference type="KEGG" id="ehn:H9Q80_09140"/>
<dbReference type="PANTHER" id="PTHR46652:SF3">
    <property type="entry name" value="LEUCINE-RICH REPEAT-CONTAINING PROTEIN 9"/>
    <property type="match status" value="1"/>
</dbReference>
<dbReference type="SUPFAM" id="SSF52058">
    <property type="entry name" value="L domain-like"/>
    <property type="match status" value="1"/>
</dbReference>
<dbReference type="InterPro" id="IPR032675">
    <property type="entry name" value="LRR_dom_sf"/>
</dbReference>
<keyword evidence="4" id="KW-1185">Reference proteome</keyword>
<dbReference type="RefSeq" id="WP_117518303.1">
    <property type="nucleotide sequence ID" value="NZ_CP060636.1"/>
</dbReference>
<protein>
    <submittedName>
        <fullName evidence="3">Leucine-rich repeat domain-containing protein</fullName>
    </submittedName>
</protein>
<dbReference type="PROSITE" id="PS51450">
    <property type="entry name" value="LRR"/>
    <property type="match status" value="1"/>
</dbReference>
<organism evidence="3 4">
    <name type="scientific">[Eubacterium] hominis</name>
    <dbReference type="NCBI Taxonomy" id="2764325"/>
    <lineage>
        <taxon>Bacteria</taxon>
        <taxon>Bacillati</taxon>
        <taxon>Bacillota</taxon>
        <taxon>Erysipelotrichia</taxon>
        <taxon>Erysipelotrichales</taxon>
        <taxon>Erysipelotrichaceae</taxon>
        <taxon>Amedibacillus</taxon>
    </lineage>
</organism>
<dbReference type="PANTHER" id="PTHR46652">
    <property type="entry name" value="LEUCINE-RICH REPEAT AND IQ DOMAIN-CONTAINING PROTEIN 1-RELATED"/>
    <property type="match status" value="1"/>
</dbReference>
<gene>
    <name evidence="3" type="ORF">H9Q80_09140</name>
</gene>
<keyword evidence="1" id="KW-0433">Leucine-rich repeat</keyword>
<evidence type="ECO:0000256" key="2">
    <source>
        <dbReference type="ARBA" id="ARBA00022737"/>
    </source>
</evidence>
<dbReference type="EMBL" id="CP060636">
    <property type="protein sequence ID" value="QNM14076.1"/>
    <property type="molecule type" value="Genomic_DNA"/>
</dbReference>
<name>A0A7G9GTE4_9FIRM</name>
<evidence type="ECO:0000313" key="3">
    <source>
        <dbReference type="EMBL" id="QNM14076.1"/>
    </source>
</evidence>
<evidence type="ECO:0000256" key="1">
    <source>
        <dbReference type="ARBA" id="ARBA00022614"/>
    </source>
</evidence>
<dbReference type="InterPro" id="IPR001611">
    <property type="entry name" value="Leu-rich_rpt"/>
</dbReference>
<accession>A0A7G9GTE4</accession>
<dbReference type="Proteomes" id="UP000515856">
    <property type="component" value="Chromosome"/>
</dbReference>
<sequence>MDWNHYLLEEKSPHHPYADLGVMEGMVSGIYDLALVPKDTQILSLTMPLKKYHLTYSHDESLYGNKCIEGVCLSEVNVENVKLLSTLPNLKYLKISNNKQETILDLTPLRHLEVLILSDITKVTDFSFLFGLDYLKTLYLRDVKQLYDLSFLSNMTNLQELFLSNGGMSGVGKPVKSMAPLSNLKQLQYLHFALTVEHKNYDISPILSLKNLKYLTMLPRYYRNHRLETLQKELPDTIIE</sequence>
<dbReference type="AlphaFoldDB" id="A0A7G9GTE4"/>
<keyword evidence="2" id="KW-0677">Repeat</keyword>
<proteinExistence type="predicted"/>